<evidence type="ECO:0000313" key="8">
    <source>
        <dbReference type="RefSeq" id="XP_031387348.1"/>
    </source>
</evidence>
<dbReference type="FunFam" id="1.25.40.10:FF:000184">
    <property type="entry name" value="Pentatricopeptide repeat-containing protein, chloroplastic"/>
    <property type="match status" value="1"/>
</dbReference>
<evidence type="ECO:0000256" key="1">
    <source>
        <dbReference type="ARBA" id="ARBA00022737"/>
    </source>
</evidence>
<dbReference type="OrthoDB" id="185373at2759"/>
<evidence type="ECO:0000313" key="5">
    <source>
        <dbReference type="RefSeq" id="XP_031387345.1"/>
    </source>
</evidence>
<proteinExistence type="predicted"/>
<evidence type="ECO:0000313" key="9">
    <source>
        <dbReference type="RefSeq" id="XP_031387349.1"/>
    </source>
</evidence>
<evidence type="ECO:0000313" key="10">
    <source>
        <dbReference type="RefSeq" id="XP_031387350.1"/>
    </source>
</evidence>
<feature type="repeat" description="PPR" evidence="2">
    <location>
        <begin position="395"/>
        <end position="429"/>
    </location>
</feature>
<dbReference type="Proteomes" id="UP000515151">
    <property type="component" value="Chromosome 3"/>
</dbReference>
<dbReference type="PANTHER" id="PTHR47926:SF371">
    <property type="entry name" value="TETRATRICOPEPTIDE REPEAT-LIKE SUPERFAMILY PROTEIN"/>
    <property type="match status" value="1"/>
</dbReference>
<dbReference type="PROSITE" id="PS51375">
    <property type="entry name" value="PPR"/>
    <property type="match status" value="4"/>
</dbReference>
<dbReference type="Pfam" id="PF20431">
    <property type="entry name" value="E_motif"/>
    <property type="match status" value="1"/>
</dbReference>
<feature type="repeat" description="PPR" evidence="2">
    <location>
        <begin position="231"/>
        <end position="261"/>
    </location>
</feature>
<reference evidence="4" key="1">
    <citation type="journal article" date="2020" name="Plant Biotechnol. J.">
        <title>The pomegranate (Punica granatum L.) draft genome dissects genetic divergence between soft- and hard-seeded cultivars.</title>
        <authorList>
            <person name="Luo X."/>
            <person name="Li H."/>
            <person name="Wu Z."/>
            <person name="Yao W."/>
            <person name="Zhao P."/>
            <person name="Cao D."/>
            <person name="Yu H."/>
            <person name="Li K."/>
            <person name="Poudel K."/>
            <person name="Zhao D."/>
            <person name="Zhang F."/>
            <person name="Xia X."/>
            <person name="Chen L."/>
            <person name="Wang Q."/>
            <person name="Jing D."/>
            <person name="Cao S."/>
        </authorList>
    </citation>
    <scope>NUCLEOTIDE SEQUENCE [LARGE SCALE GENOMIC DNA]</scope>
</reference>
<dbReference type="Gene3D" id="1.25.40.10">
    <property type="entry name" value="Tetratricopeptide repeat domain"/>
    <property type="match status" value="4"/>
</dbReference>
<dbReference type="RefSeq" id="XP_031387350.1">
    <property type="nucleotide sequence ID" value="XM_031531490.1"/>
</dbReference>
<dbReference type="NCBIfam" id="TIGR00756">
    <property type="entry name" value="PPR"/>
    <property type="match status" value="5"/>
</dbReference>
<dbReference type="FunFam" id="1.25.40.10:FF:000125">
    <property type="entry name" value="Pentatricopeptide repeat-containing protein"/>
    <property type="match status" value="1"/>
</dbReference>
<gene>
    <name evidence="5 6 7 8 9 10 11" type="primary">LOC116200658</name>
</gene>
<feature type="repeat" description="PPR" evidence="2">
    <location>
        <begin position="99"/>
        <end position="133"/>
    </location>
</feature>
<dbReference type="GO" id="GO:0003723">
    <property type="term" value="F:RNA binding"/>
    <property type="evidence" value="ECO:0007669"/>
    <property type="project" value="InterPro"/>
</dbReference>
<dbReference type="InterPro" id="IPR046960">
    <property type="entry name" value="PPR_At4g14850-like_plant"/>
</dbReference>
<dbReference type="InterPro" id="IPR011990">
    <property type="entry name" value="TPR-like_helical_dom_sf"/>
</dbReference>
<dbReference type="RefSeq" id="XP_031387345.1">
    <property type="nucleotide sequence ID" value="XM_031531485.1"/>
</dbReference>
<evidence type="ECO:0000313" key="6">
    <source>
        <dbReference type="RefSeq" id="XP_031387346.1"/>
    </source>
</evidence>
<dbReference type="RefSeq" id="XP_031387349.1">
    <property type="nucleotide sequence ID" value="XM_031531489.1"/>
</dbReference>
<dbReference type="InterPro" id="IPR046848">
    <property type="entry name" value="E_motif"/>
</dbReference>
<dbReference type="AlphaFoldDB" id="A0A6P8CU12"/>
<feature type="repeat" description="PPR" evidence="2">
    <location>
        <begin position="262"/>
        <end position="296"/>
    </location>
</feature>
<evidence type="ECO:0000313" key="4">
    <source>
        <dbReference type="Proteomes" id="UP000515151"/>
    </source>
</evidence>
<accession>A0A6P8CU12</accession>
<dbReference type="RefSeq" id="XP_031387351.1">
    <property type="nucleotide sequence ID" value="XM_031531491.1"/>
</dbReference>
<dbReference type="PANTHER" id="PTHR47926">
    <property type="entry name" value="PENTATRICOPEPTIDE REPEAT-CONTAINING PROTEIN"/>
    <property type="match status" value="1"/>
</dbReference>
<dbReference type="Pfam" id="PF13041">
    <property type="entry name" value="PPR_2"/>
    <property type="match status" value="2"/>
</dbReference>
<keyword evidence="4" id="KW-1185">Reference proteome</keyword>
<dbReference type="RefSeq" id="XP_031387347.1">
    <property type="nucleotide sequence ID" value="XM_031531487.1"/>
</dbReference>
<organism evidence="4 10">
    <name type="scientific">Punica granatum</name>
    <name type="common">Pomegranate</name>
    <dbReference type="NCBI Taxonomy" id="22663"/>
    <lineage>
        <taxon>Eukaryota</taxon>
        <taxon>Viridiplantae</taxon>
        <taxon>Streptophyta</taxon>
        <taxon>Embryophyta</taxon>
        <taxon>Tracheophyta</taxon>
        <taxon>Spermatophyta</taxon>
        <taxon>Magnoliopsida</taxon>
        <taxon>eudicotyledons</taxon>
        <taxon>Gunneridae</taxon>
        <taxon>Pentapetalae</taxon>
        <taxon>rosids</taxon>
        <taxon>malvids</taxon>
        <taxon>Myrtales</taxon>
        <taxon>Lythraceae</taxon>
        <taxon>Punica</taxon>
    </lineage>
</organism>
<dbReference type="Pfam" id="PF01535">
    <property type="entry name" value="PPR"/>
    <property type="match status" value="4"/>
</dbReference>
<reference evidence="5 6" key="2">
    <citation type="submission" date="2025-04" db="UniProtKB">
        <authorList>
            <consortium name="RefSeq"/>
        </authorList>
    </citation>
    <scope>IDENTIFICATION</scope>
    <source>
        <tissue evidence="5 6">Leaf</tissue>
    </source>
</reference>
<dbReference type="RefSeq" id="XP_031387346.1">
    <property type="nucleotide sequence ID" value="XM_031531486.1"/>
</dbReference>
<evidence type="ECO:0000313" key="11">
    <source>
        <dbReference type="RefSeq" id="XP_031387351.1"/>
    </source>
</evidence>
<feature type="region of interest" description="Disordered" evidence="3">
    <location>
        <begin position="1"/>
        <end position="31"/>
    </location>
</feature>
<dbReference type="GO" id="GO:0048731">
    <property type="term" value="P:system development"/>
    <property type="evidence" value="ECO:0007669"/>
    <property type="project" value="UniProtKB-ARBA"/>
</dbReference>
<evidence type="ECO:0000256" key="2">
    <source>
        <dbReference type="PROSITE-ProRule" id="PRU00708"/>
    </source>
</evidence>
<dbReference type="GO" id="GO:0009451">
    <property type="term" value="P:RNA modification"/>
    <property type="evidence" value="ECO:0007669"/>
    <property type="project" value="InterPro"/>
</dbReference>
<protein>
    <submittedName>
        <fullName evidence="5 6">Pentatricopeptide repeat-containing protein At3g29230-like</fullName>
    </submittedName>
</protein>
<dbReference type="SUPFAM" id="SSF48452">
    <property type="entry name" value="TPR-like"/>
    <property type="match status" value="1"/>
</dbReference>
<sequence>MTSSVSRNLSRHLHLRSAKMANPPKQSAQETPHRALEAKFITLLQSCKVPKQLHQVQAQLVVHGFEHNDYIGPKVISLCFETKEIGYARKVFDQIPDPHVSLWNAMFKGYCRNEMYSNVVALFGYMKGMDVVPNCFTFPIILKSCGKIGALVEGREVHCFVIKAGFRGNPFIGTSLIDMYSGGGEISSAFKAFSELHDRNVVAWTSMVNGYISCGDIVSARSLFDLAPGRDIVLWNTMVSGYIEIGDMVEARKLFHQMPNRDVMSWNTMLNGYASNGDIGSCEALFEEMPERNVFSWNGLIGGYSRSGDLSKVLDSFKRMWIEANVRPNDATLVTVLSACAKLRALDLGQWIHVYSDNNGYRGNVYVGNALMDMYAKCGIVANAVDVFMRMERKDLISWNTIINCLAVHSRGSEALSMFQQMKHTDVNPDGITFVGVLCACTHMGLVTDGFSYFQSMIDDYLIEPKIEHYGCMVDLLGRAGLLAQAVDFVGKMPIKADAVIWTALLGACKIYKNVEVAELALERLIEIEPENPSNYVMLSNIYGDLGRWKDMARLKLAVKETGFRKPPGCSSIELADGVVEFFSLDERHPDKDTIYDVLKGLVKLLKSSGYVPDLMELESGT</sequence>
<name>A0A6P8CU12_PUNGR</name>
<dbReference type="RefSeq" id="XP_031387348.1">
    <property type="nucleotide sequence ID" value="XM_031531488.1"/>
</dbReference>
<dbReference type="InterPro" id="IPR002885">
    <property type="entry name" value="PPR_rpt"/>
</dbReference>
<keyword evidence="1" id="KW-0677">Repeat</keyword>
<evidence type="ECO:0000313" key="7">
    <source>
        <dbReference type="RefSeq" id="XP_031387347.1"/>
    </source>
</evidence>
<dbReference type="GeneID" id="116200658"/>
<evidence type="ECO:0000256" key="3">
    <source>
        <dbReference type="SAM" id="MobiDB-lite"/>
    </source>
</evidence>